<dbReference type="Gene3D" id="3.10.10.10">
    <property type="entry name" value="HIV Type 1 Reverse Transcriptase, subunit A, domain 1"/>
    <property type="match status" value="1"/>
</dbReference>
<evidence type="ECO:0000259" key="7">
    <source>
        <dbReference type="PROSITE" id="PS50994"/>
    </source>
</evidence>
<dbReference type="SUPFAM" id="SSF56672">
    <property type="entry name" value="DNA/RNA polymerases"/>
    <property type="match status" value="1"/>
</dbReference>
<keyword evidence="1" id="KW-0808">Transferase</keyword>
<keyword evidence="3" id="KW-0540">Nuclease</keyword>
<dbReference type="Pfam" id="PF00665">
    <property type="entry name" value="rve"/>
    <property type="match status" value="1"/>
</dbReference>
<feature type="domain" description="Integrase catalytic" evidence="7">
    <location>
        <begin position="705"/>
        <end position="843"/>
    </location>
</feature>
<dbReference type="OrthoDB" id="103417at2759"/>
<dbReference type="GO" id="GO:0003676">
    <property type="term" value="F:nucleic acid binding"/>
    <property type="evidence" value="ECO:0007669"/>
    <property type="project" value="InterPro"/>
</dbReference>
<dbReference type="GO" id="GO:0016787">
    <property type="term" value="F:hydrolase activity"/>
    <property type="evidence" value="ECO:0007669"/>
    <property type="project" value="UniProtKB-KW"/>
</dbReference>
<evidence type="ECO:0000256" key="3">
    <source>
        <dbReference type="ARBA" id="ARBA00022722"/>
    </source>
</evidence>
<dbReference type="PANTHER" id="PTHR37984">
    <property type="entry name" value="PROTEIN CBG26694"/>
    <property type="match status" value="1"/>
</dbReference>
<dbReference type="SUPFAM" id="SSF53098">
    <property type="entry name" value="Ribonuclease H-like"/>
    <property type="match status" value="1"/>
</dbReference>
<dbReference type="GO" id="GO:0003964">
    <property type="term" value="F:RNA-directed DNA polymerase activity"/>
    <property type="evidence" value="ECO:0007669"/>
    <property type="project" value="UniProtKB-KW"/>
</dbReference>
<dbReference type="GO" id="GO:0015074">
    <property type="term" value="P:DNA integration"/>
    <property type="evidence" value="ECO:0007669"/>
    <property type="project" value="InterPro"/>
</dbReference>
<keyword evidence="9" id="KW-1185">Reference proteome</keyword>
<keyword evidence="4" id="KW-0255">Endonuclease</keyword>
<proteinExistence type="predicted"/>
<organism evidence="8 9">
    <name type="scientific">Phytophthora palmivora</name>
    <dbReference type="NCBI Taxonomy" id="4796"/>
    <lineage>
        <taxon>Eukaryota</taxon>
        <taxon>Sar</taxon>
        <taxon>Stramenopiles</taxon>
        <taxon>Oomycota</taxon>
        <taxon>Peronosporomycetes</taxon>
        <taxon>Peronosporales</taxon>
        <taxon>Peronosporaceae</taxon>
        <taxon>Phytophthora</taxon>
    </lineage>
</organism>
<dbReference type="GO" id="GO:0004519">
    <property type="term" value="F:endonuclease activity"/>
    <property type="evidence" value="ECO:0007669"/>
    <property type="project" value="UniProtKB-KW"/>
</dbReference>
<protein>
    <recommendedName>
        <fullName evidence="7">Integrase catalytic domain-containing protein</fullName>
    </recommendedName>
</protein>
<dbReference type="Proteomes" id="UP000237271">
    <property type="component" value="Unassembled WGS sequence"/>
</dbReference>
<dbReference type="PROSITE" id="PS50994">
    <property type="entry name" value="INTEGRASE"/>
    <property type="match status" value="1"/>
</dbReference>
<dbReference type="Pfam" id="PF00078">
    <property type="entry name" value="RVT_1"/>
    <property type="match status" value="1"/>
</dbReference>
<dbReference type="InterPro" id="IPR001584">
    <property type="entry name" value="Integrase_cat-core"/>
</dbReference>
<keyword evidence="6" id="KW-0695">RNA-directed DNA polymerase</keyword>
<dbReference type="InterPro" id="IPR000477">
    <property type="entry name" value="RT_dom"/>
</dbReference>
<dbReference type="InterPro" id="IPR050951">
    <property type="entry name" value="Retrovirus_Pol_polyprotein"/>
</dbReference>
<dbReference type="EMBL" id="NCKW01003499">
    <property type="protein sequence ID" value="POM76223.1"/>
    <property type="molecule type" value="Genomic_DNA"/>
</dbReference>
<dbReference type="AlphaFoldDB" id="A0A2P4YEK4"/>
<gene>
    <name evidence="8" type="ORF">PHPALM_6568</name>
</gene>
<evidence type="ECO:0000256" key="6">
    <source>
        <dbReference type="ARBA" id="ARBA00022918"/>
    </source>
</evidence>
<evidence type="ECO:0000256" key="5">
    <source>
        <dbReference type="ARBA" id="ARBA00022801"/>
    </source>
</evidence>
<dbReference type="Gene3D" id="3.30.70.270">
    <property type="match status" value="1"/>
</dbReference>
<evidence type="ECO:0000256" key="1">
    <source>
        <dbReference type="ARBA" id="ARBA00022679"/>
    </source>
</evidence>
<keyword evidence="2" id="KW-0548">Nucleotidyltransferase</keyword>
<dbReference type="InterPro" id="IPR036397">
    <property type="entry name" value="RNaseH_sf"/>
</dbReference>
<dbReference type="PANTHER" id="PTHR37984:SF5">
    <property type="entry name" value="PROTEIN NYNRIN-LIKE"/>
    <property type="match status" value="1"/>
</dbReference>
<evidence type="ECO:0000313" key="9">
    <source>
        <dbReference type="Proteomes" id="UP000237271"/>
    </source>
</evidence>
<dbReference type="Gene3D" id="3.30.420.10">
    <property type="entry name" value="Ribonuclease H-like superfamily/Ribonuclease H"/>
    <property type="match status" value="1"/>
</dbReference>
<dbReference type="InterPro" id="IPR043128">
    <property type="entry name" value="Rev_trsase/Diguanyl_cyclase"/>
</dbReference>
<dbReference type="CDD" id="cd01647">
    <property type="entry name" value="RT_LTR"/>
    <property type="match status" value="1"/>
</dbReference>
<dbReference type="InterPro" id="IPR041373">
    <property type="entry name" value="RT_RNaseH"/>
</dbReference>
<keyword evidence="5" id="KW-0378">Hydrolase</keyword>
<evidence type="ECO:0000256" key="4">
    <source>
        <dbReference type="ARBA" id="ARBA00022759"/>
    </source>
</evidence>
<dbReference type="InterPro" id="IPR012337">
    <property type="entry name" value="RNaseH-like_sf"/>
</dbReference>
<evidence type="ECO:0000313" key="8">
    <source>
        <dbReference type="EMBL" id="POM76223.1"/>
    </source>
</evidence>
<name>A0A2P4YEK4_9STRA</name>
<evidence type="ECO:0000256" key="2">
    <source>
        <dbReference type="ARBA" id="ARBA00022695"/>
    </source>
</evidence>
<dbReference type="CDD" id="cd09274">
    <property type="entry name" value="RNase_HI_RT_Ty3"/>
    <property type="match status" value="1"/>
</dbReference>
<dbReference type="InterPro" id="IPR043502">
    <property type="entry name" value="DNA/RNA_pol_sf"/>
</dbReference>
<accession>A0A2P4YEK4</accession>
<reference evidence="8 9" key="1">
    <citation type="journal article" date="2017" name="Genome Biol. Evol.">
        <title>Phytophthora megakarya and P. palmivora, closely related causal agents of cacao black pod rot, underwent increases in genome sizes and gene numbers by different mechanisms.</title>
        <authorList>
            <person name="Ali S.S."/>
            <person name="Shao J."/>
            <person name="Lary D.J."/>
            <person name="Kronmiller B."/>
            <person name="Shen D."/>
            <person name="Strem M.D."/>
            <person name="Amoako-Attah I."/>
            <person name="Akrofi A.Y."/>
            <person name="Begoude B.A."/>
            <person name="Ten Hoopen G.M."/>
            <person name="Coulibaly K."/>
            <person name="Kebe B.I."/>
            <person name="Melnick R.L."/>
            <person name="Guiltinan M.J."/>
            <person name="Tyler B.M."/>
            <person name="Meinhardt L.W."/>
            <person name="Bailey B.A."/>
        </authorList>
    </citation>
    <scope>NUCLEOTIDE SEQUENCE [LARGE SCALE GENOMIC DNA]</scope>
    <source>
        <strain evidence="9">sbr112.9</strain>
    </source>
</reference>
<comment type="caution">
    <text evidence="8">The sequence shown here is derived from an EMBL/GenBank/DDBJ whole genome shotgun (WGS) entry which is preliminary data.</text>
</comment>
<dbReference type="Pfam" id="PF17917">
    <property type="entry name" value="RT_RNaseH"/>
    <property type="match status" value="1"/>
</dbReference>
<sequence>MNNCPTATPEQRAAAIKRVRRSSSKETTQAKTVLEEGRIGGQTALMEILKGTYVLTRGPSELSFLSVLCLDCKLPMIQWKCTFWIHHWYSRWLTELMLMMNYMSALRGMFRDAEANGFTARLMPRLRSIVLEYRDIWRITIGPDDAARQEPYSVTLEKDAQPFRCKVRKYPELQNQFLSEYVEQLEKFGFVRRNDHSKWCCAAVPVKKNGSTTEFRITTDYRPVNRKTIPIAGVTPNLAVVTTRVQGATSFGTFDLFKGFWQMPLAKDSQEIFSFSTGGAVYSPTRVPRGAMDSALHFQTQMQDVFRDMLYESVFIWIDDIALYAKDDYAYLDRLVAFLQVLREYNLKLNAKNVCYSAERSIGVEKLSTELVCSMTRLGSRHCARLHFQLRLTSFSTYYTTLVVLPLQQLLTEALQGKSRKKLLAEGYFQIRMPPFVLFTDASHFGWAVVLTQVTNWQVDMPVHEQVHELVVSNGGTFKDAQLNWSVIEKEAYPIIRACTDLEYLLRRKNGFRLYCDHANLIKGFCPDQEMKQHIRGKLRRWAMRLTGYNYKIEHIVGTDNVWADLASRWGPYHSSEGITAVKRVRTRSTQTVSTLRPLEDEKFVWPSRDKVIEQQKQWYDGTIELVAADDGALYAEARLWILSQAKPLIQCLLVIAHCGIQSHRGEQVVVTHLNKYSSIENVAKLVKRFLRSCLLCKHVKGGKLIQRPWSDPAEIADRNEVLHVDFLSMGETYNYTRYLLVLKDELTHFCEWIACDSGSSEVAAAAVLDWAKRFGLPAARMSDQGSHFKDQVLEELSRRVDTLQRFAPIYTPRVNGTVERLNQDILQVFRALLMEWKLDTKK</sequence>